<organism evidence="1 2">
    <name type="scientific">Paraburkholderia lacunae</name>
    <dbReference type="NCBI Taxonomy" id="2211104"/>
    <lineage>
        <taxon>Bacteria</taxon>
        <taxon>Pseudomonadati</taxon>
        <taxon>Pseudomonadota</taxon>
        <taxon>Betaproteobacteria</taxon>
        <taxon>Burkholderiales</taxon>
        <taxon>Burkholderiaceae</taxon>
        <taxon>Paraburkholderia</taxon>
    </lineage>
</organism>
<keyword evidence="2" id="KW-1185">Reference proteome</keyword>
<reference evidence="2" key="1">
    <citation type="submission" date="2018-05" db="EMBL/GenBank/DDBJ databases">
        <authorList>
            <person name="Feng T."/>
        </authorList>
    </citation>
    <scope>NUCLEOTIDE SEQUENCE [LARGE SCALE GENOMIC DNA]</scope>
    <source>
        <strain evidence="2">S27</strain>
    </source>
</reference>
<proteinExistence type="predicted"/>
<evidence type="ECO:0000313" key="2">
    <source>
        <dbReference type="Proteomes" id="UP000254875"/>
    </source>
</evidence>
<name>A0A370N9D5_9BURK</name>
<dbReference type="InterPro" id="IPR005358">
    <property type="entry name" value="Puta_zinc/iron-chelating_dom"/>
</dbReference>
<gene>
    <name evidence="1" type="ORF">DLM46_14875</name>
</gene>
<dbReference type="Proteomes" id="UP000254875">
    <property type="component" value="Unassembled WGS sequence"/>
</dbReference>
<protein>
    <submittedName>
        <fullName evidence="1">Zinc/iron-chelating domain-containing protein</fullName>
    </submittedName>
</protein>
<dbReference type="RefSeq" id="WP_115101501.1">
    <property type="nucleotide sequence ID" value="NZ_QHKS01000008.1"/>
</dbReference>
<comment type="caution">
    <text evidence="1">The sequence shown here is derived from an EMBL/GenBank/DDBJ whole genome shotgun (WGS) entry which is preliminary data.</text>
</comment>
<sequence length="112" mass="11861">MSQVCQACGACCAHFRVSFYWGETDLQALGSVPEALTVPVSPHRVAMRGTEVKPVRCVALTGEIGCSVACSIYELRSTTCRDFEAGTDRCNQARLAHGLDAIEAAAPPEGVS</sequence>
<dbReference type="OrthoDB" id="196483at2"/>
<dbReference type="EMBL" id="QHKS01000008">
    <property type="protein sequence ID" value="RDK02203.1"/>
    <property type="molecule type" value="Genomic_DNA"/>
</dbReference>
<evidence type="ECO:0000313" key="1">
    <source>
        <dbReference type="EMBL" id="RDK02203.1"/>
    </source>
</evidence>
<dbReference type="Pfam" id="PF03692">
    <property type="entry name" value="CxxCxxCC"/>
    <property type="match status" value="1"/>
</dbReference>
<dbReference type="AlphaFoldDB" id="A0A370N9D5"/>
<accession>A0A370N9D5</accession>